<dbReference type="AlphaFoldDB" id="A0AAV4MPE5"/>
<protein>
    <submittedName>
        <fullName evidence="1">Uncharacterized protein</fullName>
    </submittedName>
</protein>
<dbReference type="Proteomes" id="UP001054945">
    <property type="component" value="Unassembled WGS sequence"/>
</dbReference>
<dbReference type="EMBL" id="BPLR01002437">
    <property type="protein sequence ID" value="GIX73685.1"/>
    <property type="molecule type" value="Genomic_DNA"/>
</dbReference>
<accession>A0AAV4MPE5</accession>
<proteinExistence type="predicted"/>
<evidence type="ECO:0000313" key="1">
    <source>
        <dbReference type="EMBL" id="GIX73685.1"/>
    </source>
</evidence>
<reference evidence="1 2" key="1">
    <citation type="submission" date="2021-06" db="EMBL/GenBank/DDBJ databases">
        <title>Caerostris extrusa draft genome.</title>
        <authorList>
            <person name="Kono N."/>
            <person name="Arakawa K."/>
        </authorList>
    </citation>
    <scope>NUCLEOTIDE SEQUENCE [LARGE SCALE GENOMIC DNA]</scope>
</reference>
<sequence>MHLFLRSSIDRHSHTGFFYVPFFRVTHIVGGRQDILEGGCSPSLPPLPCPSQGERGVPNDRILTTQAMCLAFHPCSPHLHAKKNDI</sequence>
<organism evidence="1 2">
    <name type="scientific">Caerostris extrusa</name>
    <name type="common">Bark spider</name>
    <name type="synonym">Caerostris bankana</name>
    <dbReference type="NCBI Taxonomy" id="172846"/>
    <lineage>
        <taxon>Eukaryota</taxon>
        <taxon>Metazoa</taxon>
        <taxon>Ecdysozoa</taxon>
        <taxon>Arthropoda</taxon>
        <taxon>Chelicerata</taxon>
        <taxon>Arachnida</taxon>
        <taxon>Araneae</taxon>
        <taxon>Araneomorphae</taxon>
        <taxon>Entelegynae</taxon>
        <taxon>Araneoidea</taxon>
        <taxon>Araneidae</taxon>
        <taxon>Caerostris</taxon>
    </lineage>
</organism>
<evidence type="ECO:0000313" key="2">
    <source>
        <dbReference type="Proteomes" id="UP001054945"/>
    </source>
</evidence>
<comment type="caution">
    <text evidence="1">The sequence shown here is derived from an EMBL/GenBank/DDBJ whole genome shotgun (WGS) entry which is preliminary data.</text>
</comment>
<gene>
    <name evidence="1" type="ORF">CEXT_525381</name>
</gene>
<name>A0AAV4MPE5_CAEEX</name>
<keyword evidence="2" id="KW-1185">Reference proteome</keyword>